<evidence type="ECO:0000313" key="1">
    <source>
        <dbReference type="EMBL" id="GAA1662392.1"/>
    </source>
</evidence>
<dbReference type="Pfam" id="PF05621">
    <property type="entry name" value="TniB"/>
    <property type="match status" value="1"/>
</dbReference>
<dbReference type="InterPro" id="IPR027417">
    <property type="entry name" value="P-loop_NTPase"/>
</dbReference>
<proteinExistence type="predicted"/>
<organism evidence="1 2">
    <name type="scientific">Kribbella alba</name>
    <dbReference type="NCBI Taxonomy" id="190197"/>
    <lineage>
        <taxon>Bacteria</taxon>
        <taxon>Bacillati</taxon>
        <taxon>Actinomycetota</taxon>
        <taxon>Actinomycetes</taxon>
        <taxon>Propionibacteriales</taxon>
        <taxon>Kribbellaceae</taxon>
        <taxon>Kribbella</taxon>
    </lineage>
</organism>
<sequence>MVRPEVVVEGTDLDLSHLHEAVRPIAALPAAERLGYVRADRWIGYPAANEALQRLENLLAWPVKQRMPNLLLVGPTNNGKSMIIEKFRRDHPTVSHADREEIPVLALQMPSNPSVTRFYTTILTAMGAPLRKTYQIAHLEQVVLQMLRGAGVRMLVIDELHNVFGGTGDRRREFLNLLRFLGNELRIPLVGVGTHEAYLAIRADDQLENRFAPLPLPRWEPTTADACSLLASFAAAFPLRRPSLVATPEMTSYLLTRSEGTIGELAGLLTDAAVAAIECGEESINQRTLQLASYAGPTERRRLFERELT</sequence>
<protein>
    <submittedName>
        <fullName evidence="1">TniB family NTP-binding protein</fullName>
    </submittedName>
</protein>
<name>A0ABP4RV33_9ACTN</name>
<reference evidence="2" key="1">
    <citation type="journal article" date="2019" name="Int. J. Syst. Evol. Microbiol.">
        <title>The Global Catalogue of Microorganisms (GCM) 10K type strain sequencing project: providing services to taxonomists for standard genome sequencing and annotation.</title>
        <authorList>
            <consortium name="The Broad Institute Genomics Platform"/>
            <consortium name="The Broad Institute Genome Sequencing Center for Infectious Disease"/>
            <person name="Wu L."/>
            <person name="Ma J."/>
        </authorList>
    </citation>
    <scope>NUCLEOTIDE SEQUENCE [LARGE SCALE GENOMIC DNA]</scope>
    <source>
        <strain evidence="2">JCM 14306</strain>
    </source>
</reference>
<accession>A0ABP4RV33</accession>
<dbReference type="RefSeq" id="WP_344116869.1">
    <property type="nucleotide sequence ID" value="NZ_BAAANE010000018.1"/>
</dbReference>
<dbReference type="Gene3D" id="3.40.50.300">
    <property type="entry name" value="P-loop containing nucleotide triphosphate hydrolases"/>
    <property type="match status" value="1"/>
</dbReference>
<dbReference type="SUPFAM" id="SSF52540">
    <property type="entry name" value="P-loop containing nucleoside triphosphate hydrolases"/>
    <property type="match status" value="1"/>
</dbReference>
<evidence type="ECO:0000313" key="2">
    <source>
        <dbReference type="Proteomes" id="UP001501319"/>
    </source>
</evidence>
<gene>
    <name evidence="1" type="ORF">GCM10009744_65260</name>
</gene>
<dbReference type="EMBL" id="BAAANE010000018">
    <property type="protein sequence ID" value="GAA1662392.1"/>
    <property type="molecule type" value="Genomic_DNA"/>
</dbReference>
<keyword evidence="2" id="KW-1185">Reference proteome</keyword>
<dbReference type="InterPro" id="IPR008868">
    <property type="entry name" value="TniB"/>
</dbReference>
<dbReference type="Proteomes" id="UP001501319">
    <property type="component" value="Unassembled WGS sequence"/>
</dbReference>
<comment type="caution">
    <text evidence="1">The sequence shown here is derived from an EMBL/GenBank/DDBJ whole genome shotgun (WGS) entry which is preliminary data.</text>
</comment>